<proteinExistence type="predicted"/>
<comment type="caution">
    <text evidence="1">The sequence shown here is derived from an EMBL/GenBank/DDBJ whole genome shotgun (WGS) entry which is preliminary data.</text>
</comment>
<sequence>MIIGKTDEGHRVLRDRSVQLTPKQRAAFILIDGKKALNEVLAATAAGGVTRADIDKLMELGLVREVPAGLAAMHANAAKLEAKRSARTLEDRFDEAYPIATLLTAGLGLRNYRLKSAVEATTNYMDLLALAPRIREAVGDERFATLDRALND</sequence>
<dbReference type="Proteomes" id="UP000318199">
    <property type="component" value="Unassembled WGS sequence"/>
</dbReference>
<reference evidence="1 2" key="1">
    <citation type="submission" date="2019-07" db="EMBL/GenBank/DDBJ databases">
        <title>Caenimonas sedimenti sp. nov., isolated from activated sludge.</title>
        <authorList>
            <person name="Xu J."/>
        </authorList>
    </citation>
    <scope>NUCLEOTIDE SEQUENCE [LARGE SCALE GENOMIC DNA]</scope>
    <source>
        <strain evidence="1 2">HX-9-20</strain>
    </source>
</reference>
<protein>
    <submittedName>
        <fullName evidence="1">Uncharacterized protein</fullName>
    </submittedName>
</protein>
<evidence type="ECO:0000313" key="1">
    <source>
        <dbReference type="EMBL" id="TWO72681.1"/>
    </source>
</evidence>
<name>A0A562ZWD7_9BURK</name>
<evidence type="ECO:0000313" key="2">
    <source>
        <dbReference type="Proteomes" id="UP000318199"/>
    </source>
</evidence>
<dbReference type="OrthoDB" id="8904333at2"/>
<accession>A0A562ZWD7</accession>
<keyword evidence="2" id="KW-1185">Reference proteome</keyword>
<dbReference type="EMBL" id="VOBQ01000003">
    <property type="protein sequence ID" value="TWO72681.1"/>
    <property type="molecule type" value="Genomic_DNA"/>
</dbReference>
<organism evidence="1 2">
    <name type="scientific">Caenimonas sedimenti</name>
    <dbReference type="NCBI Taxonomy" id="2596921"/>
    <lineage>
        <taxon>Bacteria</taxon>
        <taxon>Pseudomonadati</taxon>
        <taxon>Pseudomonadota</taxon>
        <taxon>Betaproteobacteria</taxon>
        <taxon>Burkholderiales</taxon>
        <taxon>Comamonadaceae</taxon>
        <taxon>Caenimonas</taxon>
    </lineage>
</organism>
<dbReference type="RefSeq" id="WP_145891175.1">
    <property type="nucleotide sequence ID" value="NZ_VOBQ01000003.1"/>
</dbReference>
<gene>
    <name evidence="1" type="ORF">FN976_03885</name>
</gene>
<dbReference type="AlphaFoldDB" id="A0A562ZWD7"/>